<dbReference type="Gene3D" id="3.40.50.1820">
    <property type="entry name" value="alpha/beta hydrolase"/>
    <property type="match status" value="2"/>
</dbReference>
<keyword evidence="3" id="KW-0472">Membrane</keyword>
<dbReference type="PROSITE" id="PS00941">
    <property type="entry name" value="CARBOXYLESTERASE_B_2"/>
    <property type="match status" value="1"/>
</dbReference>
<organism evidence="5 6">
    <name type="scientific">Mya arenaria</name>
    <name type="common">Soft-shell clam</name>
    <dbReference type="NCBI Taxonomy" id="6604"/>
    <lineage>
        <taxon>Eukaryota</taxon>
        <taxon>Metazoa</taxon>
        <taxon>Spiralia</taxon>
        <taxon>Lophotrochozoa</taxon>
        <taxon>Mollusca</taxon>
        <taxon>Bivalvia</taxon>
        <taxon>Autobranchia</taxon>
        <taxon>Heteroconchia</taxon>
        <taxon>Euheterodonta</taxon>
        <taxon>Imparidentia</taxon>
        <taxon>Neoheterodontei</taxon>
        <taxon>Myida</taxon>
        <taxon>Myoidea</taxon>
        <taxon>Myidae</taxon>
        <taxon>Mya</taxon>
    </lineage>
</organism>
<dbReference type="InterPro" id="IPR029058">
    <property type="entry name" value="AB_hydrolase_fold"/>
</dbReference>
<dbReference type="EMBL" id="CP111024">
    <property type="protein sequence ID" value="WAR23792.1"/>
    <property type="molecule type" value="Genomic_DNA"/>
</dbReference>
<reference evidence="5" key="1">
    <citation type="submission" date="2022-11" db="EMBL/GenBank/DDBJ databases">
        <title>Centuries of genome instability and evolution in soft-shell clam transmissible cancer (bioRxiv).</title>
        <authorList>
            <person name="Hart S.F.M."/>
            <person name="Yonemitsu M.A."/>
            <person name="Giersch R.M."/>
            <person name="Beal B.F."/>
            <person name="Arriagada G."/>
            <person name="Davis B.W."/>
            <person name="Ostrander E.A."/>
            <person name="Goff S.P."/>
            <person name="Metzger M.J."/>
        </authorList>
    </citation>
    <scope>NUCLEOTIDE SEQUENCE</scope>
    <source>
        <strain evidence="5">MELC-2E11</strain>
        <tissue evidence="5">Siphon/mantle</tissue>
    </source>
</reference>
<evidence type="ECO:0000313" key="5">
    <source>
        <dbReference type="EMBL" id="WAR23792.1"/>
    </source>
</evidence>
<feature type="transmembrane region" description="Helical" evidence="3">
    <location>
        <begin position="544"/>
        <end position="565"/>
    </location>
</feature>
<evidence type="ECO:0000313" key="6">
    <source>
        <dbReference type="Proteomes" id="UP001164746"/>
    </source>
</evidence>
<keyword evidence="2" id="KW-0732">Signal</keyword>
<evidence type="ECO:0000256" key="2">
    <source>
        <dbReference type="ARBA" id="ARBA00022729"/>
    </source>
</evidence>
<sequence>MTLFYLLSYFYFKMHTFLICLTCALYVEGTEYSIRLTDTGKVKGFVDTVHGHKKVETFFGIPFASPPVGNLRLEPPVPAQQWSNILDTLELPSACPQPPEGVAYIEYHVPGFNRTSEDCLYLNVYLPRGTHHRNLPVLFFIHGGSYQNGMGAMLDGSVLASHGVVVVTFNYRLGPLGFLTSADDSITGNYGMLDMIMALQWVQRNIDLFHRVIQQSGSPLAHWAVERNQRGPNFVYNIFTSTIDCHRNSSTETKRCIQDLDSETLEHIIMEDFEWMTSLTPLYRPVVDGHFLPDTPEQLVTSGTLNANAVLTGATKDEGFTAAIPLINLFGVGNTGYRKLLSLMNSFRGDLPEINGIVDSVLKTYIKLGMKDISDDEIQKQFAEIVGDYFITAPTHLFAERLSLRNVSVYLYNYEYRSVFDPWEGSQNFRYDEHDKEMSKLLLLLWTNFVKHGVPTLEPRAHIAFPKYNTRTKPYARITSLNDPTIIFAENLREDKMSFWNKEVPEMFKEEMKLQTRQYDNIQISTLTNKDSLSISLRTDRNTWILTSVCICLLVLTIALTVGYYKMRREVNRLLRQNSTSSAERMLPHLSKI</sequence>
<dbReference type="InterPro" id="IPR051093">
    <property type="entry name" value="Neuroligin/BSAL"/>
</dbReference>
<proteinExistence type="inferred from homology"/>
<feature type="domain" description="Carboxylesterase type B" evidence="4">
    <location>
        <begin position="36"/>
        <end position="209"/>
    </location>
</feature>
<dbReference type="Pfam" id="PF00135">
    <property type="entry name" value="COesterase"/>
    <property type="match status" value="1"/>
</dbReference>
<dbReference type="InterPro" id="IPR019819">
    <property type="entry name" value="Carboxylesterase_B_CS"/>
</dbReference>
<keyword evidence="3" id="KW-1133">Transmembrane helix</keyword>
<evidence type="ECO:0000259" key="4">
    <source>
        <dbReference type="Pfam" id="PF00135"/>
    </source>
</evidence>
<dbReference type="SUPFAM" id="SSF53474">
    <property type="entry name" value="alpha/beta-Hydrolases"/>
    <property type="match status" value="1"/>
</dbReference>
<comment type="similarity">
    <text evidence="1">Belongs to the type-B carboxylesterase/lipase family.</text>
</comment>
<keyword evidence="6" id="KW-1185">Reference proteome</keyword>
<dbReference type="Proteomes" id="UP001164746">
    <property type="component" value="Chromosome 13"/>
</dbReference>
<evidence type="ECO:0000256" key="3">
    <source>
        <dbReference type="SAM" id="Phobius"/>
    </source>
</evidence>
<gene>
    <name evidence="5" type="ORF">MAR_037461</name>
</gene>
<dbReference type="PANTHER" id="PTHR43903">
    <property type="entry name" value="NEUROLIGIN"/>
    <property type="match status" value="1"/>
</dbReference>
<dbReference type="InterPro" id="IPR002018">
    <property type="entry name" value="CarbesteraseB"/>
</dbReference>
<keyword evidence="3" id="KW-0812">Transmembrane</keyword>
<evidence type="ECO:0000256" key="1">
    <source>
        <dbReference type="ARBA" id="ARBA00005964"/>
    </source>
</evidence>
<protein>
    <submittedName>
        <fullName evidence="5">ACES-like protein</fullName>
    </submittedName>
</protein>
<accession>A0ABY7FQA6</accession>
<name>A0ABY7FQA6_MYAAR</name>